<feature type="compositionally biased region" description="Basic and acidic residues" evidence="1">
    <location>
        <begin position="1"/>
        <end position="28"/>
    </location>
</feature>
<comment type="caution">
    <text evidence="2">The sequence shown here is derived from an EMBL/GenBank/DDBJ whole genome shotgun (WGS) entry which is preliminary data.</text>
</comment>
<keyword evidence="3" id="KW-1185">Reference proteome</keyword>
<protein>
    <submittedName>
        <fullName evidence="2">Uncharacterized protein</fullName>
    </submittedName>
</protein>
<name>A0A5B7I867_PORTR</name>
<dbReference type="EMBL" id="VSRR010047562">
    <property type="protein sequence ID" value="MPC78086.1"/>
    <property type="molecule type" value="Genomic_DNA"/>
</dbReference>
<proteinExistence type="predicted"/>
<organism evidence="2 3">
    <name type="scientific">Portunus trituberculatus</name>
    <name type="common">Swimming crab</name>
    <name type="synonym">Neptunus trituberculatus</name>
    <dbReference type="NCBI Taxonomy" id="210409"/>
    <lineage>
        <taxon>Eukaryota</taxon>
        <taxon>Metazoa</taxon>
        <taxon>Ecdysozoa</taxon>
        <taxon>Arthropoda</taxon>
        <taxon>Crustacea</taxon>
        <taxon>Multicrustacea</taxon>
        <taxon>Malacostraca</taxon>
        <taxon>Eumalacostraca</taxon>
        <taxon>Eucarida</taxon>
        <taxon>Decapoda</taxon>
        <taxon>Pleocyemata</taxon>
        <taxon>Brachyura</taxon>
        <taxon>Eubrachyura</taxon>
        <taxon>Portunoidea</taxon>
        <taxon>Portunidae</taxon>
        <taxon>Portuninae</taxon>
        <taxon>Portunus</taxon>
    </lineage>
</organism>
<evidence type="ECO:0000256" key="1">
    <source>
        <dbReference type="SAM" id="MobiDB-lite"/>
    </source>
</evidence>
<dbReference type="AlphaFoldDB" id="A0A5B7I867"/>
<evidence type="ECO:0000313" key="3">
    <source>
        <dbReference type="Proteomes" id="UP000324222"/>
    </source>
</evidence>
<sequence>MKEEKEQDGDYKKSKETKEAVRRDRGKPPEPQPSTRPPSNLAADDVGVRGRGWRGTVNEEKCERYKTS</sequence>
<accession>A0A5B7I867</accession>
<evidence type="ECO:0000313" key="2">
    <source>
        <dbReference type="EMBL" id="MPC78086.1"/>
    </source>
</evidence>
<feature type="compositionally biased region" description="Basic and acidic residues" evidence="1">
    <location>
        <begin position="57"/>
        <end position="68"/>
    </location>
</feature>
<gene>
    <name evidence="2" type="ORF">E2C01_072561</name>
</gene>
<reference evidence="2 3" key="1">
    <citation type="submission" date="2019-05" db="EMBL/GenBank/DDBJ databases">
        <title>Another draft genome of Portunus trituberculatus and its Hox gene families provides insights of decapod evolution.</title>
        <authorList>
            <person name="Jeong J.-H."/>
            <person name="Song I."/>
            <person name="Kim S."/>
            <person name="Choi T."/>
            <person name="Kim D."/>
            <person name="Ryu S."/>
            <person name="Kim W."/>
        </authorList>
    </citation>
    <scope>NUCLEOTIDE SEQUENCE [LARGE SCALE GENOMIC DNA]</scope>
    <source>
        <tissue evidence="2">Muscle</tissue>
    </source>
</reference>
<dbReference type="Proteomes" id="UP000324222">
    <property type="component" value="Unassembled WGS sequence"/>
</dbReference>
<feature type="region of interest" description="Disordered" evidence="1">
    <location>
        <begin position="1"/>
        <end position="68"/>
    </location>
</feature>